<dbReference type="Gene3D" id="3.40.50.2300">
    <property type="match status" value="1"/>
</dbReference>
<dbReference type="Gene3D" id="3.30.420.10">
    <property type="entry name" value="Ribonuclease H-like superfamily/Ribonuclease H"/>
    <property type="match status" value="1"/>
</dbReference>
<evidence type="ECO:0000313" key="4">
    <source>
        <dbReference type="Proteomes" id="UP000001798"/>
    </source>
</evidence>
<feature type="compositionally biased region" description="Basic and acidic residues" evidence="1">
    <location>
        <begin position="212"/>
        <end position="229"/>
    </location>
</feature>
<dbReference type="AlphaFoldDB" id="A0A384K1N6"/>
<feature type="compositionally biased region" description="Low complexity" evidence="1">
    <location>
        <begin position="184"/>
        <end position="201"/>
    </location>
</feature>
<dbReference type="InterPro" id="IPR003165">
    <property type="entry name" value="Piwi"/>
</dbReference>
<dbReference type="GeneID" id="5435291"/>
<dbReference type="VEuPathDB" id="FungiDB:Bcin13g05410"/>
<feature type="domain" description="Piwi" evidence="2">
    <location>
        <begin position="800"/>
        <end position="1105"/>
    </location>
</feature>
<reference evidence="3 4" key="3">
    <citation type="journal article" date="2017" name="Mol. Plant Pathol.">
        <title>A gapless genome sequence of the fungus Botrytis cinerea.</title>
        <authorList>
            <person name="Van Kan J.A."/>
            <person name="Stassen J.H."/>
            <person name="Mosbach A."/>
            <person name="Van Der Lee T.A."/>
            <person name="Faino L."/>
            <person name="Farmer A.D."/>
            <person name="Papasotiriou D.G."/>
            <person name="Zhou S."/>
            <person name="Seidl M.F."/>
            <person name="Cottam E."/>
            <person name="Edel D."/>
            <person name="Hahn M."/>
            <person name="Schwartz D.C."/>
            <person name="Dietrich R.A."/>
            <person name="Widdison S."/>
            <person name="Scalliet G."/>
        </authorList>
    </citation>
    <scope>NUCLEOTIDE SEQUENCE [LARGE SCALE GENOMIC DNA]</scope>
    <source>
        <strain evidence="3 4">B05.10</strain>
    </source>
</reference>
<dbReference type="InterPro" id="IPR014811">
    <property type="entry name" value="ArgoL1"/>
</dbReference>
<feature type="region of interest" description="Disordered" evidence="1">
    <location>
        <begin position="117"/>
        <end position="229"/>
    </location>
</feature>
<protein>
    <recommendedName>
        <fullName evidence="2">Piwi domain-containing protein</fullName>
    </recommendedName>
</protein>
<dbReference type="Proteomes" id="UP000001798">
    <property type="component" value="Chromosome 13"/>
</dbReference>
<dbReference type="Pfam" id="PF02171">
    <property type="entry name" value="Piwi"/>
    <property type="match status" value="1"/>
</dbReference>
<accession>A0A384K1N6</accession>
<feature type="compositionally biased region" description="Polar residues" evidence="1">
    <location>
        <begin position="140"/>
        <end position="153"/>
    </location>
</feature>
<dbReference type="SUPFAM" id="SSF53098">
    <property type="entry name" value="Ribonuclease H-like"/>
    <property type="match status" value="1"/>
</dbReference>
<dbReference type="SMART" id="SM00950">
    <property type="entry name" value="Piwi"/>
    <property type="match status" value="1"/>
</dbReference>
<organism evidence="3 4">
    <name type="scientific">Botryotinia fuckeliana (strain B05.10)</name>
    <name type="common">Noble rot fungus</name>
    <name type="synonym">Botrytis cinerea</name>
    <dbReference type="NCBI Taxonomy" id="332648"/>
    <lineage>
        <taxon>Eukaryota</taxon>
        <taxon>Fungi</taxon>
        <taxon>Dikarya</taxon>
        <taxon>Ascomycota</taxon>
        <taxon>Pezizomycotina</taxon>
        <taxon>Leotiomycetes</taxon>
        <taxon>Helotiales</taxon>
        <taxon>Sclerotiniaceae</taxon>
        <taxon>Botrytis</taxon>
    </lineage>
</organism>
<dbReference type="Gene3D" id="2.170.260.10">
    <property type="entry name" value="paz domain"/>
    <property type="match status" value="1"/>
</dbReference>
<feature type="compositionally biased region" description="Polar residues" evidence="1">
    <location>
        <begin position="171"/>
        <end position="183"/>
    </location>
</feature>
<dbReference type="Pfam" id="PF08699">
    <property type="entry name" value="ArgoL1"/>
    <property type="match status" value="1"/>
</dbReference>
<dbReference type="EMBL" id="CP009817">
    <property type="protein sequence ID" value="ATZ56708.1"/>
    <property type="molecule type" value="Genomic_DNA"/>
</dbReference>
<dbReference type="InterPro" id="IPR036085">
    <property type="entry name" value="PAZ_dom_sf"/>
</dbReference>
<proteinExistence type="predicted"/>
<dbReference type="PANTHER" id="PTHR22891">
    <property type="entry name" value="EUKARYOTIC TRANSLATION INITIATION FACTOR 2C"/>
    <property type="match status" value="1"/>
</dbReference>
<evidence type="ECO:0000259" key="2">
    <source>
        <dbReference type="PROSITE" id="PS50822"/>
    </source>
</evidence>
<dbReference type="InterPro" id="IPR036397">
    <property type="entry name" value="RNaseH_sf"/>
</dbReference>
<dbReference type="GO" id="GO:0003676">
    <property type="term" value="F:nucleic acid binding"/>
    <property type="evidence" value="ECO:0007669"/>
    <property type="project" value="InterPro"/>
</dbReference>
<reference evidence="3 4" key="1">
    <citation type="journal article" date="2011" name="PLoS Genet.">
        <title>Genomic analysis of the necrotrophic fungal pathogens Sclerotinia sclerotiorum and Botrytis cinerea.</title>
        <authorList>
            <person name="Amselem J."/>
            <person name="Cuomo C.A."/>
            <person name="van Kan J.A."/>
            <person name="Viaud M."/>
            <person name="Benito E.P."/>
            <person name="Couloux A."/>
            <person name="Coutinho P.M."/>
            <person name="de Vries R.P."/>
            <person name="Dyer P.S."/>
            <person name="Fillinger S."/>
            <person name="Fournier E."/>
            <person name="Gout L."/>
            <person name="Hahn M."/>
            <person name="Kohn L."/>
            <person name="Lapalu N."/>
            <person name="Plummer K.M."/>
            <person name="Pradier J.M."/>
            <person name="Quevillon E."/>
            <person name="Sharon A."/>
            <person name="Simon A."/>
            <person name="ten Have A."/>
            <person name="Tudzynski B."/>
            <person name="Tudzynski P."/>
            <person name="Wincker P."/>
            <person name="Andrew M."/>
            <person name="Anthouard V."/>
            <person name="Beever R.E."/>
            <person name="Beffa R."/>
            <person name="Benoit I."/>
            <person name="Bouzid O."/>
            <person name="Brault B."/>
            <person name="Chen Z."/>
            <person name="Choquer M."/>
            <person name="Collemare J."/>
            <person name="Cotton P."/>
            <person name="Danchin E.G."/>
            <person name="Da Silva C."/>
            <person name="Gautier A."/>
            <person name="Giraud C."/>
            <person name="Giraud T."/>
            <person name="Gonzalez C."/>
            <person name="Grossetete S."/>
            <person name="Guldener U."/>
            <person name="Henrissat B."/>
            <person name="Howlett B.J."/>
            <person name="Kodira C."/>
            <person name="Kretschmer M."/>
            <person name="Lappartient A."/>
            <person name="Leroch M."/>
            <person name="Levis C."/>
            <person name="Mauceli E."/>
            <person name="Neuveglise C."/>
            <person name="Oeser B."/>
            <person name="Pearson M."/>
            <person name="Poulain J."/>
            <person name="Poussereau N."/>
            <person name="Quesneville H."/>
            <person name="Rascle C."/>
            <person name="Schumacher J."/>
            <person name="Segurens B."/>
            <person name="Sexton A."/>
            <person name="Silva E."/>
            <person name="Sirven C."/>
            <person name="Soanes D.M."/>
            <person name="Talbot N.J."/>
            <person name="Templeton M."/>
            <person name="Yandava C."/>
            <person name="Yarden O."/>
            <person name="Zeng Q."/>
            <person name="Rollins J.A."/>
            <person name="Lebrun M.H."/>
            <person name="Dickman M."/>
        </authorList>
    </citation>
    <scope>NUCLEOTIDE SEQUENCE [LARGE SCALE GENOMIC DNA]</scope>
    <source>
        <strain evidence="3 4">B05.10</strain>
    </source>
</reference>
<dbReference type="RefSeq" id="XP_024552695.1">
    <property type="nucleotide sequence ID" value="XM_024696881.1"/>
</dbReference>
<evidence type="ECO:0000256" key="1">
    <source>
        <dbReference type="SAM" id="MobiDB-lite"/>
    </source>
</evidence>
<dbReference type="PROSITE" id="PS50822">
    <property type="entry name" value="PIWI"/>
    <property type="match status" value="1"/>
</dbReference>
<keyword evidence="4" id="KW-1185">Reference proteome</keyword>
<name>A0A384K1N6_BOTFB</name>
<dbReference type="InterPro" id="IPR012337">
    <property type="entry name" value="RNaseH-like_sf"/>
</dbReference>
<feature type="compositionally biased region" description="Polar residues" evidence="1">
    <location>
        <begin position="202"/>
        <end position="211"/>
    </location>
</feature>
<gene>
    <name evidence="3" type="ORF">BCIN_13g05410</name>
</gene>
<dbReference type="KEGG" id="bfu:BCIN_13g05410"/>
<evidence type="ECO:0000313" key="3">
    <source>
        <dbReference type="EMBL" id="ATZ56708.1"/>
    </source>
</evidence>
<feature type="compositionally biased region" description="Low complexity" evidence="1">
    <location>
        <begin position="127"/>
        <end position="139"/>
    </location>
</feature>
<reference evidence="3 4" key="2">
    <citation type="journal article" date="2012" name="Eukaryot. Cell">
        <title>Genome update of Botrytis cinerea strains B05.10 and T4.</title>
        <authorList>
            <person name="Staats M."/>
            <person name="van Kan J.A."/>
        </authorList>
    </citation>
    <scope>NUCLEOTIDE SEQUENCE [LARGE SCALE GENOMIC DNA]</scope>
    <source>
        <strain evidence="3 4">B05.10</strain>
    </source>
</reference>
<sequence length="1150" mass="128694">MQLYVRNCSLCKEGKSEHRRTQNCSLDPDINPYRRFDAERQCDFCEKDHELFECKDPRRSNPCRTCGHGWHTKDDCMLDPSFDSLLEQFTLHKYRAASQVQKARPEARREECRERYNKRFKKGRYAQSPQSTTSTSTPSKSGLSETSTSPSRSMESHPLATSLLASGPAVSGSSTNLSESNKNPPSQISQSSQPHQTSQASGQSQNQTQSEKSADDGIEDQSKEKTDAEIWKENCEKWTEASLRLAGYPPNNQLPGLGNTLIRANFLEVRITNPTTNLRRYRVEFGSMPNRDQHGKITYRSIVKPDLKRAMINQMLAANPPAATYATDFSSYIISVGKLYTDCGDNLDNVITRTHLLTPADPASAPLSMTTKLVYERIVNLAELRRFINRVPGRDLNYHPGEDLKSLNIVSWQMIFPNTFQGGRLGNKFYPESAPFDTVEALQRNDHHRGQQPLWDLCDGFSSSMRPGDGKLLLNLNCTTSAFFHQCLLEKWISARFGRSFPQPANVIRELRGVKVTFRGDPKTPKKKWSVSGIDSQPVGVKTFTDDNGNPITVWQHIKNTYPTHQQGCSQEAWCVNVGSIVPGQRQIWYPADMLDICLWQPAGKKAGIEITRQMLILATKTPLVNQTTLRNTAMPLLGLPPSPDHYRLFGLNVQPNFLSLDRTRRLIPPPLKFHSNAFVRTVPKNSASWTLTDVARKSINDNTRGFAVIANPYPILYLICVDTKNPNKTRQIRANDFARVLCADLYRYGFSTGNEASFMENVSMPLGSNPSVRRATFSITLDNAVTRLKQRGGGVNPPLVVVLLPNSKKSDADIYSDVKWWGDCVSGMPTVCVSTDGVERGARPDLGVLANIALKINFKLGGINHKIENIPLKDRTMIMGADVTHVGKGQDDACPSQAGVVATRDSNYVHYLASARLQPHNTEFIEDLQGMVEERLEAYHQHNGYLPAHILFYRDGVGEAQYGMVLEEELPQVRSACAKLVARYGGVPPLITLLVVGKRHHVRFFPDSNHQPSRNLPSGTVVDRGVIDPNRTNFYLQSHDSALGTARTGHYVLIIDETGYGLERLETITNLICFTGSRATKGLSVCTPAKYADILCTRLRCYMHPALHREMGDALTGATVTQYRQNATIWGRVTGNPWHANVNNIMFYL</sequence>
<dbReference type="OrthoDB" id="10252740at2759"/>
<dbReference type="SUPFAM" id="SSF101690">
    <property type="entry name" value="PAZ domain"/>
    <property type="match status" value="1"/>
</dbReference>